<dbReference type="PROSITE" id="PS50850">
    <property type="entry name" value="MFS"/>
    <property type="match status" value="1"/>
</dbReference>
<feature type="transmembrane region" description="Helical" evidence="6">
    <location>
        <begin position="254"/>
        <end position="271"/>
    </location>
</feature>
<keyword evidence="5 6" id="KW-0472">Membrane</keyword>
<feature type="domain" description="Major facilitator superfamily (MFS) profile" evidence="7">
    <location>
        <begin position="243"/>
        <end position="429"/>
    </location>
</feature>
<feature type="transmembrane region" description="Helical" evidence="6">
    <location>
        <begin position="183"/>
        <end position="205"/>
    </location>
</feature>
<keyword evidence="4 6" id="KW-1133">Transmembrane helix</keyword>
<dbReference type="SUPFAM" id="SSF103473">
    <property type="entry name" value="MFS general substrate transporter"/>
    <property type="match status" value="1"/>
</dbReference>
<feature type="transmembrane region" description="Helical" evidence="6">
    <location>
        <begin position="154"/>
        <end position="177"/>
    </location>
</feature>
<gene>
    <name evidence="8" type="ORF">PHY01_40490</name>
</gene>
<keyword evidence="3 6" id="KW-0812">Transmembrane</keyword>
<dbReference type="GO" id="GO:0022857">
    <property type="term" value="F:transmembrane transporter activity"/>
    <property type="evidence" value="ECO:0007669"/>
    <property type="project" value="InterPro"/>
</dbReference>
<reference evidence="8 9" key="1">
    <citation type="submission" date="2019-06" db="EMBL/GenBank/DDBJ databases">
        <title>Whole genome shotgun sequence of Pseudonocardia hydrocarbonoxydans NBRC 14498.</title>
        <authorList>
            <person name="Hosoyama A."/>
            <person name="Uohara A."/>
            <person name="Ohji S."/>
            <person name="Ichikawa N."/>
        </authorList>
    </citation>
    <scope>NUCLEOTIDE SEQUENCE [LARGE SCALE GENOMIC DNA]</scope>
    <source>
        <strain evidence="8 9">NBRC 14498</strain>
    </source>
</reference>
<comment type="subcellular location">
    <subcellularLocation>
        <location evidence="1">Cell membrane</location>
        <topology evidence="1">Multi-pass membrane protein</topology>
    </subcellularLocation>
</comment>
<dbReference type="InterPro" id="IPR036259">
    <property type="entry name" value="MFS_trans_sf"/>
</dbReference>
<feature type="transmembrane region" description="Helical" evidence="6">
    <location>
        <begin position="401"/>
        <end position="418"/>
    </location>
</feature>
<feature type="transmembrane region" description="Helical" evidence="6">
    <location>
        <begin position="89"/>
        <end position="112"/>
    </location>
</feature>
<dbReference type="Pfam" id="PF07690">
    <property type="entry name" value="MFS_1"/>
    <property type="match status" value="1"/>
</dbReference>
<dbReference type="GO" id="GO:0005886">
    <property type="term" value="C:plasma membrane"/>
    <property type="evidence" value="ECO:0007669"/>
    <property type="project" value="UniProtKB-SubCell"/>
</dbReference>
<feature type="transmembrane region" description="Helical" evidence="6">
    <location>
        <begin position="118"/>
        <end position="142"/>
    </location>
</feature>
<sequence>MPTPPAEDRLGLAGLVATAGYARLLGLRFAAQWGDGMFQAALGGALLFNPERQADPLAVAAGLAVLLLPYSLIGPFAGTLLDRWDRRQVLLFANLLRGALVLVVAGVVLGGVTGPGLYVAALSVAGVARFVLAGLSTALPHVVPRRHLVEANTLAVTAGAAVSALGGVSAVGLRALFGADDAGSAATVAVAVLGSVLAAVLAAGFRKRQLGPDGTDDSRTTARAVATGFVDGARAVAGTPSVAASFAALAAHRLAFGVNTLTTLLLFRYAFTDQGVLRAGFAGLGEAVVLAAAGLGVAALVTPWLVHHVGRARTVRLALLVATVTQLALAALLSLPAVMAAAFVIGMTGQVVKLCTDAAVQGEAGDGVLGRVFALYDIVFNVGYVIAVAVTALLSPPDGRSPALLAGAALLYVVGLLVHDRQLRRAPRP</sequence>
<name>A0A4Y3WWM6_9PSEU</name>
<evidence type="ECO:0000256" key="3">
    <source>
        <dbReference type="ARBA" id="ARBA00022692"/>
    </source>
</evidence>
<organism evidence="8 9">
    <name type="scientific">Pseudonocardia hydrocarbonoxydans</name>
    <dbReference type="NCBI Taxonomy" id="76726"/>
    <lineage>
        <taxon>Bacteria</taxon>
        <taxon>Bacillati</taxon>
        <taxon>Actinomycetota</taxon>
        <taxon>Actinomycetes</taxon>
        <taxon>Pseudonocardiales</taxon>
        <taxon>Pseudonocardiaceae</taxon>
        <taxon>Pseudonocardia</taxon>
    </lineage>
</organism>
<evidence type="ECO:0000313" key="8">
    <source>
        <dbReference type="EMBL" id="GEC21766.1"/>
    </source>
</evidence>
<dbReference type="RefSeq" id="WP_246086024.1">
    <property type="nucleotide sequence ID" value="NZ_BAAARZ010000006.1"/>
</dbReference>
<feature type="transmembrane region" description="Helical" evidence="6">
    <location>
        <begin position="341"/>
        <end position="360"/>
    </location>
</feature>
<evidence type="ECO:0000256" key="6">
    <source>
        <dbReference type="SAM" id="Phobius"/>
    </source>
</evidence>
<feature type="transmembrane region" description="Helical" evidence="6">
    <location>
        <begin position="283"/>
        <end position="305"/>
    </location>
</feature>
<feature type="transmembrane region" description="Helical" evidence="6">
    <location>
        <begin position="57"/>
        <end position="77"/>
    </location>
</feature>
<comment type="caution">
    <text evidence="8">The sequence shown here is derived from an EMBL/GenBank/DDBJ whole genome shotgun (WGS) entry which is preliminary data.</text>
</comment>
<evidence type="ECO:0000256" key="1">
    <source>
        <dbReference type="ARBA" id="ARBA00004651"/>
    </source>
</evidence>
<evidence type="ECO:0000256" key="2">
    <source>
        <dbReference type="ARBA" id="ARBA00022475"/>
    </source>
</evidence>
<dbReference type="Proteomes" id="UP000320338">
    <property type="component" value="Unassembled WGS sequence"/>
</dbReference>
<dbReference type="AlphaFoldDB" id="A0A4Y3WWM6"/>
<dbReference type="Gene3D" id="1.20.1250.20">
    <property type="entry name" value="MFS general substrate transporter like domains"/>
    <property type="match status" value="1"/>
</dbReference>
<keyword evidence="2" id="KW-1003">Cell membrane</keyword>
<accession>A0A4Y3WWM6</accession>
<evidence type="ECO:0000259" key="7">
    <source>
        <dbReference type="PROSITE" id="PS50850"/>
    </source>
</evidence>
<feature type="transmembrane region" description="Helical" evidence="6">
    <location>
        <begin position="372"/>
        <end position="395"/>
    </location>
</feature>
<evidence type="ECO:0000256" key="5">
    <source>
        <dbReference type="ARBA" id="ARBA00023136"/>
    </source>
</evidence>
<protein>
    <submittedName>
        <fullName evidence="8">MFS transporter</fullName>
    </submittedName>
</protein>
<dbReference type="InterPro" id="IPR020846">
    <property type="entry name" value="MFS_dom"/>
</dbReference>
<evidence type="ECO:0000256" key="4">
    <source>
        <dbReference type="ARBA" id="ARBA00022989"/>
    </source>
</evidence>
<dbReference type="EMBL" id="BJNG01000037">
    <property type="protein sequence ID" value="GEC21766.1"/>
    <property type="molecule type" value="Genomic_DNA"/>
</dbReference>
<keyword evidence="9" id="KW-1185">Reference proteome</keyword>
<dbReference type="InterPro" id="IPR011701">
    <property type="entry name" value="MFS"/>
</dbReference>
<dbReference type="PANTHER" id="PTHR23513:SF17">
    <property type="entry name" value="MEMBRANE PROTEIN"/>
    <property type="match status" value="1"/>
</dbReference>
<evidence type="ECO:0000313" key="9">
    <source>
        <dbReference type="Proteomes" id="UP000320338"/>
    </source>
</evidence>
<proteinExistence type="predicted"/>
<dbReference type="PANTHER" id="PTHR23513">
    <property type="entry name" value="INTEGRAL MEMBRANE EFFLUX PROTEIN-RELATED"/>
    <property type="match status" value="1"/>
</dbReference>